<proteinExistence type="predicted"/>
<name>A0A8H3H3N4_9AGAM</name>
<dbReference type="Proteomes" id="UP000663850">
    <property type="component" value="Unassembled WGS sequence"/>
</dbReference>
<reference evidence="1" key="1">
    <citation type="submission" date="2021-01" db="EMBL/GenBank/DDBJ databases">
        <authorList>
            <person name="Kaushik A."/>
        </authorList>
    </citation>
    <scope>NUCLEOTIDE SEQUENCE</scope>
    <source>
        <strain evidence="1">Type strain: AG8-Rh-89/</strain>
    </source>
</reference>
<protein>
    <submittedName>
        <fullName evidence="1">Uncharacterized protein</fullName>
    </submittedName>
</protein>
<evidence type="ECO:0000313" key="2">
    <source>
        <dbReference type="Proteomes" id="UP000663850"/>
    </source>
</evidence>
<sequence length="112" mass="12497">MAYFPGEGHTTPPIHLPPAGGCSTTLEHTTKANQLYYQKAQMQELANSRQSINRLPCEVLAHIFVLCKHTKSRKKGRPDLFCLTKLPVINMSSLEEGCVGHEITLVSRHTLE</sequence>
<dbReference type="AlphaFoldDB" id="A0A8H3H3N4"/>
<gene>
    <name evidence="1" type="ORF">RDB_LOCUS74528</name>
</gene>
<comment type="caution">
    <text evidence="1">The sequence shown here is derived from an EMBL/GenBank/DDBJ whole genome shotgun (WGS) entry which is preliminary data.</text>
</comment>
<organism evidence="1 2">
    <name type="scientific">Rhizoctonia solani</name>
    <dbReference type="NCBI Taxonomy" id="456999"/>
    <lineage>
        <taxon>Eukaryota</taxon>
        <taxon>Fungi</taxon>
        <taxon>Dikarya</taxon>
        <taxon>Basidiomycota</taxon>
        <taxon>Agaricomycotina</taxon>
        <taxon>Agaricomycetes</taxon>
        <taxon>Cantharellales</taxon>
        <taxon>Ceratobasidiaceae</taxon>
        <taxon>Rhizoctonia</taxon>
    </lineage>
</organism>
<dbReference type="EMBL" id="CAJMWZ010003887">
    <property type="protein sequence ID" value="CAE6480598.1"/>
    <property type="molecule type" value="Genomic_DNA"/>
</dbReference>
<evidence type="ECO:0000313" key="1">
    <source>
        <dbReference type="EMBL" id="CAE6480598.1"/>
    </source>
</evidence>
<accession>A0A8H3H3N4</accession>